<sequence>MTLNEYMHPRNRYRNNPSNFEYLANKYEDLKPYVKKKSKGGVTLDFRNSHALRALTYAVLKEDFNLNIQLSLERLIPRIPQKLNYLHWIEDLIGMKEQAVGIDIGGGCSCIHALLAVRMNPLWEMIVSEIDPLNVKMATENVERNHLQNQIKVIRVDPTMLLHGLLDKTKQYDFLMCNPPFFTDIIEAQGLSNTRTSTRHQANSVSTASDIEMIFNQGGEVSFVKRIINESYSYKNNVRLFTTQLGKKSSLTEIVKDLKLMNNDLHYITSEFCQGHTMRWAIAWTFDQTYIFPTECHSHLASKTIKKAKKKEAEKVPLNWTFDEKYSMDYIKKYLEYIFNELKLSFQNISEYAWTFDAYENTWSHQRRKRRHQQDDEQTTTTKRLKLDDEQSMVNIEQTSSTINKIKICSVQVRLQMYNKKCTLYMSFVDGINSDAANQVLQYMKNHFVSYETKIIQ</sequence>
<organism evidence="7 9">
    <name type="scientific">Didymodactylos carnosus</name>
    <dbReference type="NCBI Taxonomy" id="1234261"/>
    <lineage>
        <taxon>Eukaryota</taxon>
        <taxon>Metazoa</taxon>
        <taxon>Spiralia</taxon>
        <taxon>Gnathifera</taxon>
        <taxon>Rotifera</taxon>
        <taxon>Eurotatoria</taxon>
        <taxon>Bdelloidea</taxon>
        <taxon>Philodinida</taxon>
        <taxon>Philodinidae</taxon>
        <taxon>Didymodactylos</taxon>
    </lineage>
</organism>
<keyword evidence="3 5" id="KW-0808">Transferase</keyword>
<dbReference type="Pfam" id="PF05971">
    <property type="entry name" value="Methyltransf_10"/>
    <property type="match status" value="1"/>
</dbReference>
<evidence type="ECO:0000256" key="2">
    <source>
        <dbReference type="ARBA" id="ARBA00022603"/>
    </source>
</evidence>
<keyword evidence="2 5" id="KW-0489">Methyltransferase</keyword>
<comment type="caution">
    <text evidence="7">The sequence shown here is derived from an EMBL/GenBank/DDBJ whole genome shotgun (WGS) entry which is preliminary data.</text>
</comment>
<dbReference type="OrthoDB" id="514248at2759"/>
<dbReference type="GO" id="GO:0008168">
    <property type="term" value="F:methyltransferase activity"/>
    <property type="evidence" value="ECO:0007669"/>
    <property type="project" value="UniProtKB-UniRule"/>
</dbReference>
<dbReference type="InterPro" id="IPR029063">
    <property type="entry name" value="SAM-dependent_MTases_sf"/>
</dbReference>
<protein>
    <recommendedName>
        <fullName evidence="5">U6 small nuclear RNA (adenine-(43)-N(6))-methyltransferase</fullName>
        <ecNumber evidence="5">2.1.1.-</ecNumber>
    </recommendedName>
</protein>
<dbReference type="PANTHER" id="PTHR13393">
    <property type="entry name" value="SAM-DEPENDENT METHYLTRANSFERASE"/>
    <property type="match status" value="1"/>
</dbReference>
<name>A0A813PMN3_9BILA</name>
<evidence type="ECO:0000256" key="4">
    <source>
        <dbReference type="ARBA" id="ARBA00022691"/>
    </source>
</evidence>
<dbReference type="Gene3D" id="3.40.50.150">
    <property type="entry name" value="Vaccinia Virus protein VP39"/>
    <property type="match status" value="1"/>
</dbReference>
<dbReference type="AlphaFoldDB" id="A0A813PMN3"/>
<feature type="binding site" evidence="6">
    <location>
        <position position="82"/>
    </location>
    <ligand>
        <name>S-adenosyl-L-methionine</name>
        <dbReference type="ChEBI" id="CHEBI:59789"/>
    </ligand>
</feature>
<dbReference type="GO" id="GO:0070475">
    <property type="term" value="P:rRNA base methylation"/>
    <property type="evidence" value="ECO:0007669"/>
    <property type="project" value="TreeGrafter"/>
</dbReference>
<dbReference type="PIRSF" id="PIRSF037350">
    <property type="entry name" value="Mtase_ZK1128_prd"/>
    <property type="match status" value="1"/>
</dbReference>
<feature type="binding site" evidence="6">
    <location>
        <position position="178"/>
    </location>
    <ligand>
        <name>S-adenosyl-L-methionine</name>
        <dbReference type="ChEBI" id="CHEBI:59789"/>
    </ligand>
</feature>
<evidence type="ECO:0000313" key="9">
    <source>
        <dbReference type="Proteomes" id="UP000663829"/>
    </source>
</evidence>
<dbReference type="EMBL" id="CAJNOQ010000092">
    <property type="protein sequence ID" value="CAF0755086.1"/>
    <property type="molecule type" value="Genomic_DNA"/>
</dbReference>
<dbReference type="EMBL" id="CAJOBC010000092">
    <property type="protein sequence ID" value="CAF3535335.1"/>
    <property type="molecule type" value="Genomic_DNA"/>
</dbReference>
<dbReference type="Proteomes" id="UP000681722">
    <property type="component" value="Unassembled WGS sequence"/>
</dbReference>
<dbReference type="SUPFAM" id="SSF53335">
    <property type="entry name" value="S-adenosyl-L-methionine-dependent methyltransferases"/>
    <property type="match status" value="1"/>
</dbReference>
<evidence type="ECO:0000313" key="8">
    <source>
        <dbReference type="EMBL" id="CAF3535335.1"/>
    </source>
</evidence>
<keyword evidence="4 6" id="KW-0949">S-adenosyl-L-methionine</keyword>
<dbReference type="EC" id="2.1.1.-" evidence="5"/>
<dbReference type="InterPro" id="IPR017182">
    <property type="entry name" value="METTL16/PsiM"/>
</dbReference>
<comment type="similarity">
    <text evidence="1 5">Belongs to the methyltransferase superfamily. METTL16/RlmF family.</text>
</comment>
<feature type="binding site" evidence="6">
    <location>
        <position position="105"/>
    </location>
    <ligand>
        <name>S-adenosyl-L-methionine</name>
        <dbReference type="ChEBI" id="CHEBI:59789"/>
    </ligand>
</feature>
<evidence type="ECO:0000256" key="3">
    <source>
        <dbReference type="ARBA" id="ARBA00022679"/>
    </source>
</evidence>
<dbReference type="GO" id="GO:0005634">
    <property type="term" value="C:nucleus"/>
    <property type="evidence" value="ECO:0007669"/>
    <property type="project" value="TreeGrafter"/>
</dbReference>
<accession>A0A813PMN3</accession>
<evidence type="ECO:0000256" key="5">
    <source>
        <dbReference type="PIRNR" id="PIRNR037350"/>
    </source>
</evidence>
<dbReference type="PANTHER" id="PTHR13393:SF0">
    <property type="entry name" value="RNA N6-ADENOSINE-METHYLTRANSFERASE METTL16"/>
    <property type="match status" value="1"/>
</dbReference>
<evidence type="ECO:0000256" key="1">
    <source>
        <dbReference type="ARBA" id="ARBA00005878"/>
    </source>
</evidence>
<dbReference type="Proteomes" id="UP000663829">
    <property type="component" value="Unassembled WGS sequence"/>
</dbReference>
<reference evidence="7" key="1">
    <citation type="submission" date="2021-02" db="EMBL/GenBank/DDBJ databases">
        <authorList>
            <person name="Nowell W R."/>
        </authorList>
    </citation>
    <scope>NUCLEOTIDE SEQUENCE</scope>
</reference>
<evidence type="ECO:0000313" key="7">
    <source>
        <dbReference type="EMBL" id="CAF0755086.1"/>
    </source>
</evidence>
<gene>
    <name evidence="7" type="ORF">GPM918_LOCUS1066</name>
    <name evidence="8" type="ORF">SRO942_LOCUS1066</name>
</gene>
<dbReference type="InterPro" id="IPR010286">
    <property type="entry name" value="METTL16/RlmF"/>
</dbReference>
<evidence type="ECO:0000256" key="6">
    <source>
        <dbReference type="PIRSR" id="PIRSR037350-1"/>
    </source>
</evidence>
<keyword evidence="9" id="KW-1185">Reference proteome</keyword>
<feature type="binding site" evidence="6">
    <location>
        <position position="129"/>
    </location>
    <ligand>
        <name>S-adenosyl-L-methionine</name>
        <dbReference type="ChEBI" id="CHEBI:59789"/>
    </ligand>
</feature>
<proteinExistence type="inferred from homology"/>
<dbReference type="CDD" id="cd02440">
    <property type="entry name" value="AdoMet_MTases"/>
    <property type="match status" value="1"/>
</dbReference>